<evidence type="ECO:0000313" key="4">
    <source>
        <dbReference type="Proteomes" id="UP001055439"/>
    </source>
</evidence>
<organism evidence="3 4">
    <name type="scientific">Musa troglodytarum</name>
    <name type="common">fe'i banana</name>
    <dbReference type="NCBI Taxonomy" id="320322"/>
    <lineage>
        <taxon>Eukaryota</taxon>
        <taxon>Viridiplantae</taxon>
        <taxon>Streptophyta</taxon>
        <taxon>Embryophyta</taxon>
        <taxon>Tracheophyta</taxon>
        <taxon>Spermatophyta</taxon>
        <taxon>Magnoliopsida</taxon>
        <taxon>Liliopsida</taxon>
        <taxon>Zingiberales</taxon>
        <taxon>Musaceae</taxon>
        <taxon>Musa</taxon>
    </lineage>
</organism>
<dbReference type="GO" id="GO:0005524">
    <property type="term" value="F:ATP binding"/>
    <property type="evidence" value="ECO:0007669"/>
    <property type="project" value="UniProtKB-UniRule"/>
</dbReference>
<dbReference type="AlphaFoldDB" id="A0A9E7HKB0"/>
<name>A0A9E7HKB0_9LILI</name>
<dbReference type="EMBL" id="CP097510">
    <property type="protein sequence ID" value="URE34861.1"/>
    <property type="molecule type" value="Genomic_DNA"/>
</dbReference>
<accession>A0A9E7HKB0</accession>
<reference evidence="3" key="1">
    <citation type="submission" date="2022-05" db="EMBL/GenBank/DDBJ databases">
        <title>The Musa troglodytarum L. genome provides insights into the mechanism of non-climacteric behaviour and enrichment of carotenoids.</title>
        <authorList>
            <person name="Wang J."/>
        </authorList>
    </citation>
    <scope>NUCLEOTIDE SEQUENCE</scope>
    <source>
        <tissue evidence="3">Leaf</tissue>
    </source>
</reference>
<evidence type="ECO:0000313" key="3">
    <source>
        <dbReference type="EMBL" id="URE34861.1"/>
    </source>
</evidence>
<dbReference type="InterPro" id="IPR011009">
    <property type="entry name" value="Kinase-like_dom_sf"/>
</dbReference>
<sequence>MDRIIGGKYKLGRKIGSGSFGEIYLATHVDTFEIVAVKIRNTKLTCDAVLYGPARMVRTEGPSTHSCFMRPSCITFFMEEVGGIPNIKWCGIDGEDNALVLDLLGPSLEDLFVYCSCKFSLKTVLMLADQMETQRTKSQARICPVSCGMTSRVIPMDVDKHQDQIGPRNAARPTVQMQFKLATDKNLGSDNQGLDKLRVGMSSEKPKVPSTSFAFPGTQIKMSQVPDDQGQLML</sequence>
<dbReference type="InterPro" id="IPR050235">
    <property type="entry name" value="CK1_Ser-Thr_kinase"/>
</dbReference>
<keyword evidence="3" id="KW-0808">Transferase</keyword>
<keyword evidence="2" id="KW-0067">ATP-binding</keyword>
<dbReference type="OrthoDB" id="5800476at2759"/>
<keyword evidence="2" id="KW-0547">Nucleotide-binding</keyword>
<dbReference type="EMBL" id="CP097510">
    <property type="protein sequence ID" value="URE34863.1"/>
    <property type="molecule type" value="Genomic_DNA"/>
</dbReference>
<dbReference type="Gene3D" id="1.10.510.10">
    <property type="entry name" value="Transferase(Phosphotransferase) domain 1"/>
    <property type="match status" value="1"/>
</dbReference>
<dbReference type="InterPro" id="IPR017441">
    <property type="entry name" value="Protein_kinase_ATP_BS"/>
</dbReference>
<dbReference type="Proteomes" id="UP001055439">
    <property type="component" value="Chromosome 8"/>
</dbReference>
<evidence type="ECO:0000256" key="1">
    <source>
        <dbReference type="ARBA" id="ARBA00005926"/>
    </source>
</evidence>
<dbReference type="SUPFAM" id="SSF56112">
    <property type="entry name" value="Protein kinase-like (PK-like)"/>
    <property type="match status" value="1"/>
</dbReference>
<dbReference type="PANTHER" id="PTHR11909">
    <property type="entry name" value="CASEIN KINASE-RELATED"/>
    <property type="match status" value="1"/>
</dbReference>
<protein>
    <submittedName>
        <fullName evidence="3">Casein kinase</fullName>
    </submittedName>
</protein>
<dbReference type="PROSITE" id="PS00107">
    <property type="entry name" value="PROTEIN_KINASE_ATP"/>
    <property type="match status" value="1"/>
</dbReference>
<feature type="binding site" evidence="2">
    <location>
        <position position="38"/>
    </location>
    <ligand>
        <name>ATP</name>
        <dbReference type="ChEBI" id="CHEBI:30616"/>
    </ligand>
</feature>
<evidence type="ECO:0000256" key="2">
    <source>
        <dbReference type="PROSITE-ProRule" id="PRU10141"/>
    </source>
</evidence>
<gene>
    <name evidence="3" type="ORF">MUK42_34333</name>
</gene>
<comment type="similarity">
    <text evidence="1">Belongs to the protein kinase superfamily. CK1 Ser/Thr protein kinase family. Casein kinase I subfamily.</text>
</comment>
<proteinExistence type="inferred from homology"/>
<dbReference type="GO" id="GO:0016301">
    <property type="term" value="F:kinase activity"/>
    <property type="evidence" value="ECO:0007669"/>
    <property type="project" value="UniProtKB-KW"/>
</dbReference>
<keyword evidence="3" id="KW-0418">Kinase</keyword>
<keyword evidence="4" id="KW-1185">Reference proteome</keyword>